<organism evidence="2 3">
    <name type="scientific">Arthrobacter echini</name>
    <dbReference type="NCBI Taxonomy" id="1529066"/>
    <lineage>
        <taxon>Bacteria</taxon>
        <taxon>Bacillati</taxon>
        <taxon>Actinomycetota</taxon>
        <taxon>Actinomycetes</taxon>
        <taxon>Micrococcales</taxon>
        <taxon>Micrococcaceae</taxon>
        <taxon>Arthrobacter</taxon>
    </lineage>
</organism>
<dbReference type="AlphaFoldDB" id="A0A5D0XJC0"/>
<dbReference type="GO" id="GO:0008236">
    <property type="term" value="F:serine-type peptidase activity"/>
    <property type="evidence" value="ECO:0007669"/>
    <property type="project" value="InterPro"/>
</dbReference>
<dbReference type="Proteomes" id="UP000323410">
    <property type="component" value="Unassembled WGS sequence"/>
</dbReference>
<dbReference type="InterPro" id="IPR001375">
    <property type="entry name" value="Peptidase_S9_cat"/>
</dbReference>
<dbReference type="GO" id="GO:0006508">
    <property type="term" value="P:proteolysis"/>
    <property type="evidence" value="ECO:0007669"/>
    <property type="project" value="InterPro"/>
</dbReference>
<dbReference type="SUPFAM" id="SSF53474">
    <property type="entry name" value="alpha/beta-Hydrolases"/>
    <property type="match status" value="1"/>
</dbReference>
<evidence type="ECO:0000259" key="1">
    <source>
        <dbReference type="Pfam" id="PF00326"/>
    </source>
</evidence>
<feature type="domain" description="Peptidase S9 prolyl oligopeptidase catalytic" evidence="1">
    <location>
        <begin position="165"/>
        <end position="363"/>
    </location>
</feature>
<dbReference type="Gene3D" id="3.40.50.1820">
    <property type="entry name" value="alpha/beta hydrolase"/>
    <property type="match status" value="1"/>
</dbReference>
<dbReference type="OrthoDB" id="8111537at2"/>
<sequence length="383" mass="41689">MKRLIIGAASTAAVSFLAGLPWYVRRTVTDATAQRQLIEVVGHGTDDRGKYLEFTRGSFADHPGQLSIRAASGGPLIALNAPIYETLTRRYVVRGDVGRVAADQRGQLSGFMGKTPMDFGLLYKDVDIGGRPAWEIPTKSPSPGAWVIHVHGLGSSRQQCLRGVSVFEQLGFTSLVATYRTSLDLGDQAARRSTLGTTEWSDVAAAAAYATSRGASEVLFVGWSLGASIALHAAREAPTIPTVGAVLVSPALDWETIIDARLKKRRLPAWLCGWTISMFNVFRWPPSPKINLRHLPGSSATYDPGFPTLVFHGSADTSVPVNSSRSFAARNPTRASYVEFDHAHHTLEWNSAPAQWEQAVQDWCRSIGLTRDRKTPVHTLEAK</sequence>
<protein>
    <submittedName>
        <fullName evidence="2">Alpha/beta hydrolase</fullName>
    </submittedName>
</protein>
<comment type="caution">
    <text evidence="2">The sequence shown here is derived from an EMBL/GenBank/DDBJ whole genome shotgun (WGS) entry which is preliminary data.</text>
</comment>
<dbReference type="RefSeq" id="WP_148601788.1">
    <property type="nucleotide sequence ID" value="NZ_VSLD01000011.1"/>
</dbReference>
<keyword evidence="2" id="KW-0378">Hydrolase</keyword>
<dbReference type="Pfam" id="PF00326">
    <property type="entry name" value="Peptidase_S9"/>
    <property type="match status" value="1"/>
</dbReference>
<evidence type="ECO:0000313" key="2">
    <source>
        <dbReference type="EMBL" id="TYC96602.1"/>
    </source>
</evidence>
<reference evidence="2 3" key="1">
    <citation type="submission" date="2019-08" db="EMBL/GenBank/DDBJ databases">
        <title>Genone of Arthrobacter echini P9.</title>
        <authorList>
            <person name="Bowman J.P."/>
        </authorList>
    </citation>
    <scope>NUCLEOTIDE SEQUENCE [LARGE SCALE GENOMIC DNA]</scope>
    <source>
        <strain evidence="2 3">P9</strain>
    </source>
</reference>
<name>A0A5D0XJC0_9MICC</name>
<evidence type="ECO:0000313" key="3">
    <source>
        <dbReference type="Proteomes" id="UP000323410"/>
    </source>
</evidence>
<dbReference type="InterPro" id="IPR029058">
    <property type="entry name" value="AB_hydrolase_fold"/>
</dbReference>
<dbReference type="EMBL" id="VSLD01000011">
    <property type="protein sequence ID" value="TYC96602.1"/>
    <property type="molecule type" value="Genomic_DNA"/>
</dbReference>
<accession>A0A5D0XJC0</accession>
<proteinExistence type="predicted"/>
<keyword evidence="3" id="KW-1185">Reference proteome</keyword>
<gene>
    <name evidence="2" type="ORF">FQ377_13840</name>
</gene>